<accession>A0ABR3WBN0</accession>
<dbReference type="SUPFAM" id="SSF53474">
    <property type="entry name" value="alpha/beta-Hydrolases"/>
    <property type="match status" value="1"/>
</dbReference>
<dbReference type="InterPro" id="IPR052897">
    <property type="entry name" value="Sec-Metab_Biosynth_Hydrolase"/>
</dbReference>
<protein>
    <recommendedName>
        <fullName evidence="1">AB hydrolase-1 domain-containing protein</fullName>
    </recommendedName>
</protein>
<feature type="domain" description="AB hydrolase-1" evidence="1">
    <location>
        <begin position="7"/>
        <end position="256"/>
    </location>
</feature>
<organism evidence="2 3">
    <name type="scientific">Diaporthe australafricana</name>
    <dbReference type="NCBI Taxonomy" id="127596"/>
    <lineage>
        <taxon>Eukaryota</taxon>
        <taxon>Fungi</taxon>
        <taxon>Dikarya</taxon>
        <taxon>Ascomycota</taxon>
        <taxon>Pezizomycotina</taxon>
        <taxon>Sordariomycetes</taxon>
        <taxon>Sordariomycetidae</taxon>
        <taxon>Diaporthales</taxon>
        <taxon>Diaporthaceae</taxon>
        <taxon>Diaporthe</taxon>
    </lineage>
</organism>
<sequence>MASKPTFVLVPGAWHRPDYLAQIGAYLLDHGYPSVAVTTPSVGSDPPATTRAVDTDAVETAVSKILDDGEDVILLMHSYAGGPGTEAAGKIAEERLRGEAGEAKGKIKRLVYVAAFVPIEGQPMDSPHAVVPGYNPEFLDLQHIKDGYTVCNEKAMDWMYEGLPEEEQRRHYKALLPHPLATSRDPLKYAGWRYIPSTMIYATKDKPLPVPFGEYMVKRAQKEEARQGGVQAFTGELGEVYMDCGHCAMFLVPEKVKELGKVLVAAAEES</sequence>
<dbReference type="Gene3D" id="3.40.50.1820">
    <property type="entry name" value="alpha/beta hydrolase"/>
    <property type="match status" value="1"/>
</dbReference>
<gene>
    <name evidence="2" type="ORF">Daus18300_010042</name>
</gene>
<dbReference type="InterPro" id="IPR029058">
    <property type="entry name" value="AB_hydrolase_fold"/>
</dbReference>
<evidence type="ECO:0000313" key="3">
    <source>
        <dbReference type="Proteomes" id="UP001583177"/>
    </source>
</evidence>
<keyword evidence="3" id="KW-1185">Reference proteome</keyword>
<dbReference type="InterPro" id="IPR000073">
    <property type="entry name" value="AB_hydrolase_1"/>
</dbReference>
<evidence type="ECO:0000313" key="2">
    <source>
        <dbReference type="EMBL" id="KAL1858161.1"/>
    </source>
</evidence>
<dbReference type="PANTHER" id="PTHR37017">
    <property type="entry name" value="AB HYDROLASE-1 DOMAIN-CONTAINING PROTEIN-RELATED"/>
    <property type="match status" value="1"/>
</dbReference>
<reference evidence="2 3" key="1">
    <citation type="journal article" date="2024" name="IMA Fungus">
        <title>IMA Genome - F19 : A genome assembly and annotation guide to empower mycologists, including annotated draft genome sequences of Ceratocystis pirilliformis, Diaporthe australafricana, Fusarium ophioides, Paecilomyces lecythidis, and Sporothrix stenoceras.</title>
        <authorList>
            <person name="Aylward J."/>
            <person name="Wilson A.M."/>
            <person name="Visagie C.M."/>
            <person name="Spraker J."/>
            <person name="Barnes I."/>
            <person name="Buitendag C."/>
            <person name="Ceriani C."/>
            <person name="Del Mar Angel L."/>
            <person name="du Plessis D."/>
            <person name="Fuchs T."/>
            <person name="Gasser K."/>
            <person name="Kramer D."/>
            <person name="Li W."/>
            <person name="Munsamy K."/>
            <person name="Piso A."/>
            <person name="Price J.L."/>
            <person name="Sonnekus B."/>
            <person name="Thomas C."/>
            <person name="van der Nest A."/>
            <person name="van Dijk A."/>
            <person name="van Heerden A."/>
            <person name="van Vuuren N."/>
            <person name="Yilmaz N."/>
            <person name="Duong T.A."/>
            <person name="van der Merwe N.A."/>
            <person name="Wingfield M.J."/>
            <person name="Wingfield B.D."/>
        </authorList>
    </citation>
    <scope>NUCLEOTIDE SEQUENCE [LARGE SCALE GENOMIC DNA]</scope>
    <source>
        <strain evidence="2 3">CMW 18300</strain>
    </source>
</reference>
<evidence type="ECO:0000259" key="1">
    <source>
        <dbReference type="Pfam" id="PF12697"/>
    </source>
</evidence>
<name>A0ABR3WBN0_9PEZI</name>
<dbReference type="Pfam" id="PF12697">
    <property type="entry name" value="Abhydrolase_6"/>
    <property type="match status" value="1"/>
</dbReference>
<comment type="caution">
    <text evidence="2">The sequence shown here is derived from an EMBL/GenBank/DDBJ whole genome shotgun (WGS) entry which is preliminary data.</text>
</comment>
<dbReference type="EMBL" id="JAWRVE010000107">
    <property type="protein sequence ID" value="KAL1858161.1"/>
    <property type="molecule type" value="Genomic_DNA"/>
</dbReference>
<dbReference type="PANTHER" id="PTHR37017:SF13">
    <property type="entry name" value="AB HYDROLASE-1 DOMAIN-CONTAINING PROTEIN"/>
    <property type="match status" value="1"/>
</dbReference>
<proteinExistence type="predicted"/>
<dbReference type="Proteomes" id="UP001583177">
    <property type="component" value="Unassembled WGS sequence"/>
</dbReference>